<keyword evidence="9" id="KW-0408">Iron</keyword>
<organism evidence="13 14">
    <name type="scientific">Phragmitibacter flavus</name>
    <dbReference type="NCBI Taxonomy" id="2576071"/>
    <lineage>
        <taxon>Bacteria</taxon>
        <taxon>Pseudomonadati</taxon>
        <taxon>Verrucomicrobiota</taxon>
        <taxon>Verrucomicrobiia</taxon>
        <taxon>Verrucomicrobiales</taxon>
        <taxon>Verrucomicrobiaceae</taxon>
        <taxon>Phragmitibacter</taxon>
    </lineage>
</organism>
<keyword evidence="7" id="KW-0227">DNA damage</keyword>
<evidence type="ECO:0000256" key="6">
    <source>
        <dbReference type="ARBA" id="ARBA00022723"/>
    </source>
</evidence>
<dbReference type="EMBL" id="VAUV01000029">
    <property type="protein sequence ID" value="TLD68255.1"/>
    <property type="molecule type" value="Genomic_DNA"/>
</dbReference>
<dbReference type="AlphaFoldDB" id="A0A5R8K8G4"/>
<keyword evidence="5" id="KW-0004">4Fe-4S</keyword>
<proteinExistence type="inferred from homology"/>
<dbReference type="SMART" id="SM00986">
    <property type="entry name" value="UDG"/>
    <property type="match status" value="1"/>
</dbReference>
<dbReference type="GO" id="GO:0051539">
    <property type="term" value="F:4 iron, 4 sulfur cluster binding"/>
    <property type="evidence" value="ECO:0007669"/>
    <property type="project" value="UniProtKB-KW"/>
</dbReference>
<dbReference type="PANTHER" id="PTHR33693:SF1">
    <property type="entry name" value="TYPE-4 URACIL-DNA GLYCOSYLASE"/>
    <property type="match status" value="1"/>
</dbReference>
<dbReference type="Gene3D" id="3.40.470.10">
    <property type="entry name" value="Uracil-DNA glycosylase-like domain"/>
    <property type="match status" value="1"/>
</dbReference>
<comment type="catalytic activity">
    <reaction evidence="1">
        <text>Hydrolyzes single-stranded DNA or mismatched double-stranded DNA and polynucleotides, releasing free uracil.</text>
        <dbReference type="EC" id="3.2.2.27"/>
    </reaction>
</comment>
<evidence type="ECO:0000256" key="10">
    <source>
        <dbReference type="ARBA" id="ARBA00023014"/>
    </source>
</evidence>
<evidence type="ECO:0000313" key="14">
    <source>
        <dbReference type="Proteomes" id="UP000306196"/>
    </source>
</evidence>
<dbReference type="Pfam" id="PF03167">
    <property type="entry name" value="UDG"/>
    <property type="match status" value="1"/>
</dbReference>
<evidence type="ECO:0000256" key="11">
    <source>
        <dbReference type="ARBA" id="ARBA00023204"/>
    </source>
</evidence>
<evidence type="ECO:0000256" key="3">
    <source>
        <dbReference type="ARBA" id="ARBA00012030"/>
    </source>
</evidence>
<dbReference type="InterPro" id="IPR005122">
    <property type="entry name" value="Uracil-DNA_glycosylase-like"/>
</dbReference>
<evidence type="ECO:0000256" key="5">
    <source>
        <dbReference type="ARBA" id="ARBA00022485"/>
    </source>
</evidence>
<evidence type="ECO:0000256" key="9">
    <source>
        <dbReference type="ARBA" id="ARBA00023004"/>
    </source>
</evidence>
<dbReference type="GO" id="GO:0006281">
    <property type="term" value="P:DNA repair"/>
    <property type="evidence" value="ECO:0007669"/>
    <property type="project" value="UniProtKB-KW"/>
</dbReference>
<protein>
    <recommendedName>
        <fullName evidence="4">Type-4 uracil-DNA glycosylase</fullName>
        <ecNumber evidence="3">3.2.2.27</ecNumber>
    </recommendedName>
</protein>
<dbReference type="GO" id="GO:0046872">
    <property type="term" value="F:metal ion binding"/>
    <property type="evidence" value="ECO:0007669"/>
    <property type="project" value="UniProtKB-KW"/>
</dbReference>
<evidence type="ECO:0000256" key="8">
    <source>
        <dbReference type="ARBA" id="ARBA00022801"/>
    </source>
</evidence>
<dbReference type="InterPro" id="IPR036895">
    <property type="entry name" value="Uracil-DNA_glycosylase-like_sf"/>
</dbReference>
<dbReference type="RefSeq" id="WP_138088831.1">
    <property type="nucleotide sequence ID" value="NZ_VAUV01000029.1"/>
</dbReference>
<evidence type="ECO:0000256" key="4">
    <source>
        <dbReference type="ARBA" id="ARBA00019403"/>
    </source>
</evidence>
<comment type="similarity">
    <text evidence="2">Belongs to the uracil-DNA glycosylase (UDG) superfamily. Type 4 (UDGa) family.</text>
</comment>
<dbReference type="InterPro" id="IPR051536">
    <property type="entry name" value="UDG_Type-4/5"/>
</dbReference>
<dbReference type="OrthoDB" id="5290748at2"/>
<comment type="caution">
    <text evidence="13">The sequence shown here is derived from an EMBL/GenBank/DDBJ whole genome shotgun (WGS) entry which is preliminary data.</text>
</comment>
<keyword evidence="8" id="KW-0378">Hydrolase</keyword>
<keyword evidence="10" id="KW-0411">Iron-sulfur</keyword>
<keyword evidence="11" id="KW-0234">DNA repair</keyword>
<dbReference type="SMART" id="SM00987">
    <property type="entry name" value="UreE_C"/>
    <property type="match status" value="1"/>
</dbReference>
<evidence type="ECO:0000256" key="1">
    <source>
        <dbReference type="ARBA" id="ARBA00001400"/>
    </source>
</evidence>
<evidence type="ECO:0000256" key="2">
    <source>
        <dbReference type="ARBA" id="ARBA00006521"/>
    </source>
</evidence>
<evidence type="ECO:0000313" key="13">
    <source>
        <dbReference type="EMBL" id="TLD68255.1"/>
    </source>
</evidence>
<feature type="domain" description="Uracil-DNA glycosylase-like" evidence="12">
    <location>
        <begin position="110"/>
        <end position="271"/>
    </location>
</feature>
<keyword evidence="14" id="KW-1185">Reference proteome</keyword>
<sequence length="294" mass="31751">MGIEVMARGMDAARELLQTYLEQQRARGVTHVKISGEALQGLKGGPKKVVAVAKVAEPAVTLHTAPRAGKVETGAESKRAGLDRLAERAAQEGANGRVHELGTLREVMVFATGSEDAEIMFIGEAPGAEEEKQSEPFVGPAGQLLTKIIQAMGLRRGEVYISNICKYRPKIDDGRMQGSKNRAPTAAEMEACLPFVVEEIAIVQPKIIVALGATAATGLGIEGKVGSLRSSMQEFRGIPVLVTYHPSYLLRREQEDGGGMREKRLVWEDMMKVMEHVGLPISAKQKGYFSKAGK</sequence>
<dbReference type="CDD" id="cd10030">
    <property type="entry name" value="UDG-F4_TTUDGA_SPO1dp_like"/>
    <property type="match status" value="1"/>
</dbReference>
<gene>
    <name evidence="13" type="ORF">FEM03_23655</name>
</gene>
<dbReference type="InterPro" id="IPR005273">
    <property type="entry name" value="Ura-DNA_glyco_family4"/>
</dbReference>
<evidence type="ECO:0000259" key="12">
    <source>
        <dbReference type="SMART" id="SM00986"/>
    </source>
</evidence>
<name>A0A5R8K8G4_9BACT</name>
<keyword evidence="6" id="KW-0479">Metal-binding</keyword>
<dbReference type="PANTHER" id="PTHR33693">
    <property type="entry name" value="TYPE-5 URACIL-DNA GLYCOSYLASE"/>
    <property type="match status" value="1"/>
</dbReference>
<accession>A0A5R8K8G4</accession>
<evidence type="ECO:0000256" key="7">
    <source>
        <dbReference type="ARBA" id="ARBA00022763"/>
    </source>
</evidence>
<dbReference type="Proteomes" id="UP000306196">
    <property type="component" value="Unassembled WGS sequence"/>
</dbReference>
<reference evidence="13 14" key="1">
    <citation type="submission" date="2019-05" db="EMBL/GenBank/DDBJ databases">
        <title>Verrucobacter flavum gen. nov., sp. nov. a new member of the family Verrucomicrobiaceae.</title>
        <authorList>
            <person name="Szuroczki S."/>
            <person name="Abbaszade G."/>
            <person name="Szabo A."/>
            <person name="Felfoldi T."/>
            <person name="Schumann P."/>
            <person name="Boka K."/>
            <person name="Keki Z."/>
            <person name="Toumi M."/>
            <person name="Toth E."/>
        </authorList>
    </citation>
    <scope>NUCLEOTIDE SEQUENCE [LARGE SCALE GENOMIC DNA]</scope>
    <source>
        <strain evidence="13 14">MG-N-17</strain>
    </source>
</reference>
<dbReference type="NCBIfam" id="TIGR00758">
    <property type="entry name" value="UDG_fam4"/>
    <property type="match status" value="1"/>
</dbReference>
<dbReference type="EC" id="3.2.2.27" evidence="3"/>
<dbReference type="GO" id="GO:0004844">
    <property type="term" value="F:uracil DNA N-glycosylase activity"/>
    <property type="evidence" value="ECO:0007669"/>
    <property type="project" value="UniProtKB-EC"/>
</dbReference>
<dbReference type="SUPFAM" id="SSF52141">
    <property type="entry name" value="Uracil-DNA glycosylase-like"/>
    <property type="match status" value="1"/>
</dbReference>